<name>A0A1I2D7E1_9ACTN</name>
<dbReference type="EMBL" id="FONV01000003">
    <property type="protein sequence ID" value="SFE76446.1"/>
    <property type="molecule type" value="Genomic_DNA"/>
</dbReference>
<evidence type="ECO:0000313" key="1">
    <source>
        <dbReference type="EMBL" id="SFE76446.1"/>
    </source>
</evidence>
<dbReference type="STRING" id="35752.SAMN05421541_103459"/>
<sequence length="70" mass="7247">MALTTRTVTTLTRAAGTVTGLASTARTVAGQTRRTLAEPAVTLALARSSLTESARRRDSLAVTTMSGIAR</sequence>
<keyword evidence="2" id="KW-1185">Reference proteome</keyword>
<protein>
    <submittedName>
        <fullName evidence="1">Uncharacterized protein</fullName>
    </submittedName>
</protein>
<accession>A0A1I2D7E1</accession>
<organism evidence="1 2">
    <name type="scientific">Actinoplanes philippinensis</name>
    <dbReference type="NCBI Taxonomy" id="35752"/>
    <lineage>
        <taxon>Bacteria</taxon>
        <taxon>Bacillati</taxon>
        <taxon>Actinomycetota</taxon>
        <taxon>Actinomycetes</taxon>
        <taxon>Micromonosporales</taxon>
        <taxon>Micromonosporaceae</taxon>
        <taxon>Actinoplanes</taxon>
    </lineage>
</organism>
<proteinExistence type="predicted"/>
<dbReference type="AlphaFoldDB" id="A0A1I2D7E1"/>
<reference evidence="1 2" key="1">
    <citation type="submission" date="2016-10" db="EMBL/GenBank/DDBJ databases">
        <authorList>
            <person name="de Groot N.N."/>
        </authorList>
    </citation>
    <scope>NUCLEOTIDE SEQUENCE [LARGE SCALE GENOMIC DNA]</scope>
    <source>
        <strain evidence="1 2">DSM 43019</strain>
    </source>
</reference>
<dbReference type="Proteomes" id="UP000199645">
    <property type="component" value="Unassembled WGS sequence"/>
</dbReference>
<gene>
    <name evidence="1" type="ORF">SAMN05421541_103459</name>
</gene>
<evidence type="ECO:0000313" key="2">
    <source>
        <dbReference type="Proteomes" id="UP000199645"/>
    </source>
</evidence>